<dbReference type="CDD" id="cd07377">
    <property type="entry name" value="WHTH_GntR"/>
    <property type="match status" value="1"/>
</dbReference>
<dbReference type="Pfam" id="PF00392">
    <property type="entry name" value="GntR"/>
    <property type="match status" value="1"/>
</dbReference>
<keyword evidence="3" id="KW-0804">Transcription</keyword>
<dbReference type="InterPro" id="IPR036388">
    <property type="entry name" value="WH-like_DNA-bd_sf"/>
</dbReference>
<dbReference type="RefSeq" id="WP_089226788.1">
    <property type="nucleotide sequence ID" value="NZ_FZOF01000018.1"/>
</dbReference>
<dbReference type="PROSITE" id="PS50949">
    <property type="entry name" value="HTH_GNTR"/>
    <property type="match status" value="1"/>
</dbReference>
<evidence type="ECO:0000313" key="6">
    <source>
        <dbReference type="Proteomes" id="UP000198280"/>
    </source>
</evidence>
<evidence type="ECO:0000256" key="2">
    <source>
        <dbReference type="ARBA" id="ARBA00023125"/>
    </source>
</evidence>
<evidence type="ECO:0000259" key="4">
    <source>
        <dbReference type="PROSITE" id="PS50949"/>
    </source>
</evidence>
<proteinExistence type="predicted"/>
<feature type="domain" description="HTH gntR-type" evidence="4">
    <location>
        <begin position="20"/>
        <end position="87"/>
    </location>
</feature>
<dbReference type="PANTHER" id="PTHR43537:SF45">
    <property type="entry name" value="GNTR FAMILY REGULATORY PROTEIN"/>
    <property type="match status" value="1"/>
</dbReference>
<keyword evidence="1" id="KW-0805">Transcription regulation</keyword>
<dbReference type="GO" id="GO:0003677">
    <property type="term" value="F:DNA binding"/>
    <property type="evidence" value="ECO:0007669"/>
    <property type="project" value="UniProtKB-KW"/>
</dbReference>
<organism evidence="5 6">
    <name type="scientific">Actinacidiphila glaucinigra</name>
    <dbReference type="NCBI Taxonomy" id="235986"/>
    <lineage>
        <taxon>Bacteria</taxon>
        <taxon>Bacillati</taxon>
        <taxon>Actinomycetota</taxon>
        <taxon>Actinomycetes</taxon>
        <taxon>Kitasatosporales</taxon>
        <taxon>Streptomycetaceae</taxon>
        <taxon>Actinacidiphila</taxon>
    </lineage>
</organism>
<dbReference type="SUPFAM" id="SSF48008">
    <property type="entry name" value="GntR ligand-binding domain-like"/>
    <property type="match status" value="1"/>
</dbReference>
<evidence type="ECO:0000313" key="5">
    <source>
        <dbReference type="EMBL" id="SNT25496.1"/>
    </source>
</evidence>
<dbReference type="InterPro" id="IPR036390">
    <property type="entry name" value="WH_DNA-bd_sf"/>
</dbReference>
<dbReference type="OrthoDB" id="5243844at2"/>
<gene>
    <name evidence="5" type="ORF">SAMN05216252_11891</name>
</gene>
<keyword evidence="2 5" id="KW-0238">DNA-binding</keyword>
<reference evidence="5 6" key="1">
    <citation type="submission" date="2017-06" db="EMBL/GenBank/DDBJ databases">
        <authorList>
            <person name="Kim H.J."/>
            <person name="Triplett B.A."/>
        </authorList>
    </citation>
    <scope>NUCLEOTIDE SEQUENCE [LARGE SCALE GENOMIC DNA]</scope>
    <source>
        <strain evidence="5 6">CGMCC 4.1858</strain>
    </source>
</reference>
<dbReference type="SUPFAM" id="SSF46785">
    <property type="entry name" value="Winged helix' DNA-binding domain"/>
    <property type="match status" value="1"/>
</dbReference>
<dbReference type="GO" id="GO:0003700">
    <property type="term" value="F:DNA-binding transcription factor activity"/>
    <property type="evidence" value="ECO:0007669"/>
    <property type="project" value="InterPro"/>
</dbReference>
<sequence length="236" mass="25039">MAAEVDPAVLAGDRALLARSSTADRVAAVLRTRISEGHLPPGGKLAEDVVAGALGVSRNTLREAFRLLTHEKLLVHELNRGVFVRVLTAADVADIYRVRRLVECSVIRGLGAAPYDLTGAADAVAEGGRAAAGERWGELGTADIHFHQALADLAGSARLTGLMTGVLAELRLAFHAMDDPRAFHEPYLDGNREILSALEAADPAKAELLLASYLDHAEAQLLRRYGLPAADGDGLR</sequence>
<accession>A0A239L4H8</accession>
<name>A0A239L4H8_9ACTN</name>
<dbReference type="SMART" id="SM00345">
    <property type="entry name" value="HTH_GNTR"/>
    <property type="match status" value="1"/>
</dbReference>
<dbReference type="EMBL" id="FZOF01000018">
    <property type="protein sequence ID" value="SNT25496.1"/>
    <property type="molecule type" value="Genomic_DNA"/>
</dbReference>
<keyword evidence="6" id="KW-1185">Reference proteome</keyword>
<dbReference type="AlphaFoldDB" id="A0A239L4H8"/>
<protein>
    <submittedName>
        <fullName evidence="5">DNA-binding transcriptional regulator, GntR family</fullName>
    </submittedName>
</protein>
<dbReference type="Pfam" id="PF07729">
    <property type="entry name" value="FCD"/>
    <property type="match status" value="1"/>
</dbReference>
<dbReference type="Gene3D" id="1.10.10.10">
    <property type="entry name" value="Winged helix-like DNA-binding domain superfamily/Winged helix DNA-binding domain"/>
    <property type="match status" value="1"/>
</dbReference>
<dbReference type="PANTHER" id="PTHR43537">
    <property type="entry name" value="TRANSCRIPTIONAL REGULATOR, GNTR FAMILY"/>
    <property type="match status" value="1"/>
</dbReference>
<dbReference type="InterPro" id="IPR011711">
    <property type="entry name" value="GntR_C"/>
</dbReference>
<dbReference type="InterPro" id="IPR008920">
    <property type="entry name" value="TF_FadR/GntR_C"/>
</dbReference>
<dbReference type="SMART" id="SM00895">
    <property type="entry name" value="FCD"/>
    <property type="match status" value="1"/>
</dbReference>
<dbReference type="Gene3D" id="1.20.120.530">
    <property type="entry name" value="GntR ligand-binding domain-like"/>
    <property type="match status" value="1"/>
</dbReference>
<dbReference type="Proteomes" id="UP000198280">
    <property type="component" value="Unassembled WGS sequence"/>
</dbReference>
<dbReference type="InterPro" id="IPR000524">
    <property type="entry name" value="Tscrpt_reg_HTH_GntR"/>
</dbReference>
<evidence type="ECO:0000256" key="1">
    <source>
        <dbReference type="ARBA" id="ARBA00023015"/>
    </source>
</evidence>
<evidence type="ECO:0000256" key="3">
    <source>
        <dbReference type="ARBA" id="ARBA00023163"/>
    </source>
</evidence>